<dbReference type="Proteomes" id="UP000308744">
    <property type="component" value="Unassembled WGS sequence"/>
</dbReference>
<evidence type="ECO:0000313" key="2">
    <source>
        <dbReference type="Proteomes" id="UP000308744"/>
    </source>
</evidence>
<protein>
    <submittedName>
        <fullName evidence="1">DUF2313 domain-containing protein</fullName>
    </submittedName>
</protein>
<dbReference type="InterPro" id="IPR018755">
    <property type="entry name" value="Phage_Mu_Gp48"/>
</dbReference>
<comment type="caution">
    <text evidence="1">The sequence shown here is derived from an EMBL/GenBank/DDBJ whole genome shotgun (WGS) entry which is preliminary data.</text>
</comment>
<dbReference type="EMBL" id="SZPU01000002">
    <property type="protein sequence ID" value="TKI72653.1"/>
    <property type="molecule type" value="Genomic_DNA"/>
</dbReference>
<keyword evidence="2" id="KW-1185">Reference proteome</keyword>
<proteinExistence type="predicted"/>
<reference evidence="1 2" key="1">
    <citation type="submission" date="2019-04" db="EMBL/GenBank/DDBJ databases">
        <title>Lysinibacillus genome sequencing.</title>
        <authorList>
            <person name="Dunlap C."/>
        </authorList>
    </citation>
    <scope>NUCLEOTIDE SEQUENCE [LARGE SCALE GENOMIC DNA]</scope>
    <source>
        <strain evidence="1 2">CCTCC AB 2010389</strain>
    </source>
</reference>
<dbReference type="AlphaFoldDB" id="A0A4V5TMM6"/>
<organism evidence="1 2">
    <name type="scientific">Lysinibacillus mangiferihumi</name>
    <dbReference type="NCBI Taxonomy" id="1130819"/>
    <lineage>
        <taxon>Bacteria</taxon>
        <taxon>Bacillati</taxon>
        <taxon>Bacillota</taxon>
        <taxon>Bacilli</taxon>
        <taxon>Bacillales</taxon>
        <taxon>Bacillaceae</taxon>
        <taxon>Lysinibacillus</taxon>
    </lineage>
</organism>
<dbReference type="Pfam" id="PF10076">
    <property type="entry name" value="Phage_Mu_Gp48"/>
    <property type="match status" value="1"/>
</dbReference>
<dbReference type="RefSeq" id="WP_107896735.1">
    <property type="nucleotide sequence ID" value="NZ_PYWM01000024.1"/>
</dbReference>
<accession>A0A4V5TMM6</accession>
<gene>
    <name evidence="1" type="ORF">FC756_00895</name>
</gene>
<name>A0A4V5TMM6_9BACI</name>
<evidence type="ECO:0000313" key="1">
    <source>
        <dbReference type="EMBL" id="TKI72653.1"/>
    </source>
</evidence>
<sequence length="221" mass="25616">MDRENYIQTETGKRMLRAVTPMYNDEYQLSIFNANGMIMEEVLQFINKVSTETRINNATWALPYWESIFRIKPTDTQTIEQRRRNVILKMNEYFPVTKKRMETIVNTFVENRNASVIDVPGEYAFIIRIPHTSGSIDSGLFTAVEEVKPAHLQSLYRYVFEVPRIRVGARQHVYPVSYPKTNQSITSDNGVGVNSESKIHMPTKTYGYEVIYPVTGMAFCY</sequence>